<evidence type="ECO:0000313" key="2">
    <source>
        <dbReference type="Proteomes" id="UP001054837"/>
    </source>
</evidence>
<dbReference type="AlphaFoldDB" id="A0AAV4TLS0"/>
<reference evidence="1 2" key="1">
    <citation type="submission" date="2021-06" db="EMBL/GenBank/DDBJ databases">
        <title>Caerostris darwini draft genome.</title>
        <authorList>
            <person name="Kono N."/>
            <person name="Arakawa K."/>
        </authorList>
    </citation>
    <scope>NUCLEOTIDE SEQUENCE [LARGE SCALE GENOMIC DNA]</scope>
</reference>
<comment type="caution">
    <text evidence="1">The sequence shown here is derived from an EMBL/GenBank/DDBJ whole genome shotgun (WGS) entry which is preliminary data.</text>
</comment>
<sequence>MIQLEELEWKGKNVFITVSDVIASLFVSQFAIRFPSISNDPYFHLSATFLFPDGNEERLNVGAKQYVLTPWFDNEPFTALSEPFERKSISNDPYFHLSATFLFPNGNEERLNVGAKDYYVLPPRFDKEPFSALLEPFERKTLDLIR</sequence>
<gene>
    <name evidence="1" type="ORF">CDAR_477391</name>
</gene>
<evidence type="ECO:0000313" key="1">
    <source>
        <dbReference type="EMBL" id="GIY47533.1"/>
    </source>
</evidence>
<dbReference type="Proteomes" id="UP001054837">
    <property type="component" value="Unassembled WGS sequence"/>
</dbReference>
<organism evidence="1 2">
    <name type="scientific">Caerostris darwini</name>
    <dbReference type="NCBI Taxonomy" id="1538125"/>
    <lineage>
        <taxon>Eukaryota</taxon>
        <taxon>Metazoa</taxon>
        <taxon>Ecdysozoa</taxon>
        <taxon>Arthropoda</taxon>
        <taxon>Chelicerata</taxon>
        <taxon>Arachnida</taxon>
        <taxon>Araneae</taxon>
        <taxon>Araneomorphae</taxon>
        <taxon>Entelegynae</taxon>
        <taxon>Araneoidea</taxon>
        <taxon>Araneidae</taxon>
        <taxon>Caerostris</taxon>
    </lineage>
</organism>
<accession>A0AAV4TLS0</accession>
<dbReference type="EMBL" id="BPLQ01009953">
    <property type="protein sequence ID" value="GIY47533.1"/>
    <property type="molecule type" value="Genomic_DNA"/>
</dbReference>
<keyword evidence="2" id="KW-1185">Reference proteome</keyword>
<name>A0AAV4TLS0_9ARAC</name>
<protein>
    <submittedName>
        <fullName evidence="1">Uncharacterized protein</fullName>
    </submittedName>
</protein>
<proteinExistence type="predicted"/>